<gene>
    <name evidence="4" type="ORF">PZE19_12530</name>
</gene>
<protein>
    <submittedName>
        <fullName evidence="4">S41 family peptidase</fullName>
    </submittedName>
</protein>
<dbReference type="Proteomes" id="UP001216907">
    <property type="component" value="Unassembled WGS sequence"/>
</dbReference>
<feature type="compositionally biased region" description="Low complexity" evidence="1">
    <location>
        <begin position="376"/>
        <end position="389"/>
    </location>
</feature>
<dbReference type="SUPFAM" id="SSF52096">
    <property type="entry name" value="ClpP/crotonase"/>
    <property type="match status" value="1"/>
</dbReference>
<dbReference type="InterPro" id="IPR001478">
    <property type="entry name" value="PDZ"/>
</dbReference>
<dbReference type="InterPro" id="IPR041489">
    <property type="entry name" value="PDZ_6"/>
</dbReference>
<dbReference type="PANTHER" id="PTHR32060">
    <property type="entry name" value="TAIL-SPECIFIC PROTEASE"/>
    <property type="match status" value="1"/>
</dbReference>
<dbReference type="InterPro" id="IPR029045">
    <property type="entry name" value="ClpP/crotonase-like_dom_sf"/>
</dbReference>
<evidence type="ECO:0000256" key="2">
    <source>
        <dbReference type="SAM" id="SignalP"/>
    </source>
</evidence>
<keyword evidence="2" id="KW-0732">Signal</keyword>
<feature type="chain" id="PRO_5047098698" evidence="2">
    <location>
        <begin position="23"/>
        <end position="399"/>
    </location>
</feature>
<feature type="compositionally biased region" description="Pro residues" evidence="1">
    <location>
        <begin position="390"/>
        <end position="399"/>
    </location>
</feature>
<dbReference type="PROSITE" id="PS50106">
    <property type="entry name" value="PDZ"/>
    <property type="match status" value="1"/>
</dbReference>
<dbReference type="Pfam" id="PF17820">
    <property type="entry name" value="PDZ_6"/>
    <property type="match status" value="1"/>
</dbReference>
<feature type="signal peptide" evidence="2">
    <location>
        <begin position="1"/>
        <end position="22"/>
    </location>
</feature>
<dbReference type="PANTHER" id="PTHR32060:SF22">
    <property type="entry name" value="CARBOXYL-TERMINAL-PROCESSING PEPTIDASE 3, CHLOROPLASTIC"/>
    <property type="match status" value="1"/>
</dbReference>
<organism evidence="4 5">
    <name type="scientific">Paludisphaera mucosa</name>
    <dbReference type="NCBI Taxonomy" id="3030827"/>
    <lineage>
        <taxon>Bacteria</taxon>
        <taxon>Pseudomonadati</taxon>
        <taxon>Planctomycetota</taxon>
        <taxon>Planctomycetia</taxon>
        <taxon>Isosphaerales</taxon>
        <taxon>Isosphaeraceae</taxon>
        <taxon>Paludisphaera</taxon>
    </lineage>
</organism>
<dbReference type="Pfam" id="PF03572">
    <property type="entry name" value="Peptidase_S41"/>
    <property type="match status" value="1"/>
</dbReference>
<keyword evidence="5" id="KW-1185">Reference proteome</keyword>
<dbReference type="Gene3D" id="3.90.226.10">
    <property type="entry name" value="2-enoyl-CoA Hydratase, Chain A, domain 1"/>
    <property type="match status" value="1"/>
</dbReference>
<feature type="compositionally biased region" description="Basic and acidic residues" evidence="1">
    <location>
        <begin position="360"/>
        <end position="369"/>
    </location>
</feature>
<dbReference type="SUPFAM" id="SSF50156">
    <property type="entry name" value="PDZ domain-like"/>
    <property type="match status" value="1"/>
</dbReference>
<dbReference type="InterPro" id="IPR036034">
    <property type="entry name" value="PDZ_sf"/>
</dbReference>
<comment type="caution">
    <text evidence="4">The sequence shown here is derived from an EMBL/GenBank/DDBJ whole genome shotgun (WGS) entry which is preliminary data.</text>
</comment>
<dbReference type="SMART" id="SM00228">
    <property type="entry name" value="PDZ"/>
    <property type="match status" value="1"/>
</dbReference>
<proteinExistence type="predicted"/>
<dbReference type="Gene3D" id="3.30.750.44">
    <property type="match status" value="1"/>
</dbReference>
<accession>A0ABT6FAJ8</accession>
<dbReference type="CDD" id="cd07562">
    <property type="entry name" value="Peptidase_S41_TRI"/>
    <property type="match status" value="1"/>
</dbReference>
<feature type="domain" description="PDZ" evidence="3">
    <location>
        <begin position="107"/>
        <end position="178"/>
    </location>
</feature>
<feature type="region of interest" description="Disordered" evidence="1">
    <location>
        <begin position="360"/>
        <end position="399"/>
    </location>
</feature>
<dbReference type="InterPro" id="IPR005151">
    <property type="entry name" value="Tail-specific_protease"/>
</dbReference>
<evidence type="ECO:0000259" key="3">
    <source>
        <dbReference type="PROSITE" id="PS50106"/>
    </source>
</evidence>
<dbReference type="SMART" id="SM00245">
    <property type="entry name" value="TSPc"/>
    <property type="match status" value="1"/>
</dbReference>
<dbReference type="RefSeq" id="WP_277860960.1">
    <property type="nucleotide sequence ID" value="NZ_JARRAG010000002.1"/>
</dbReference>
<evidence type="ECO:0000256" key="1">
    <source>
        <dbReference type="SAM" id="MobiDB-lite"/>
    </source>
</evidence>
<dbReference type="EMBL" id="JARRAG010000002">
    <property type="protein sequence ID" value="MDG3004605.1"/>
    <property type="molecule type" value="Genomic_DNA"/>
</dbReference>
<dbReference type="Gene3D" id="2.30.42.10">
    <property type="match status" value="1"/>
</dbReference>
<name>A0ABT6FAJ8_9BACT</name>
<reference evidence="4 5" key="1">
    <citation type="submission" date="2023-03" db="EMBL/GenBank/DDBJ databases">
        <title>Paludisphaera mucosa sp. nov. a novel planctomycete from northern fen.</title>
        <authorList>
            <person name="Ivanova A."/>
        </authorList>
    </citation>
    <scope>NUCLEOTIDE SEQUENCE [LARGE SCALE GENOMIC DNA]</scope>
    <source>
        <strain evidence="4 5">Pla2</strain>
    </source>
</reference>
<evidence type="ECO:0000313" key="4">
    <source>
        <dbReference type="EMBL" id="MDG3004605.1"/>
    </source>
</evidence>
<sequence>MIRRIDAVRLVVLLAVMLAAPARDVRGDDWPARGREVVAKVREYFYDLARAEAWAEKHAGYADEARDGDAFAAATRRALAELQASHTAYFTTDDPEYYGLASIFHGMAGMPPAEVESIGVDVAPGGFVRRVFAGSPAEAAGLRRGDEIVSADGRPFQPVASLRGRDGREVALEVRSRAGEEPRRVVVFPRRIDPGREWLDDQEMGARVVDRGGRRVALMRLFSAAGEAHQEAVRDAVAAKFADADALVLDLRGGWGGASPGFVSIFDRAPPVLEQVRRDGARAKYDPQWRKPLVLLVDGGSKSGKEVVAFAVRKHRLGAIVGENTGGAVLAGRGFPMGGGLLYLAVSDVLVDGERLEGRGVHPDVEASDRLPYAEGADPQLDAALDAAASPPPGPRPQP</sequence>
<evidence type="ECO:0000313" key="5">
    <source>
        <dbReference type="Proteomes" id="UP001216907"/>
    </source>
</evidence>